<dbReference type="Proteomes" id="UP000305524">
    <property type="component" value="Unassembled WGS sequence"/>
</dbReference>
<dbReference type="GO" id="GO:0003677">
    <property type="term" value="F:DNA binding"/>
    <property type="evidence" value="ECO:0007669"/>
    <property type="project" value="InterPro"/>
</dbReference>
<gene>
    <name evidence="3" type="ORF">FC701_18775</name>
</gene>
<organism evidence="3 4">
    <name type="scientific">Bacillus mycoides</name>
    <dbReference type="NCBI Taxonomy" id="1405"/>
    <lineage>
        <taxon>Bacteria</taxon>
        <taxon>Bacillati</taxon>
        <taxon>Bacillota</taxon>
        <taxon>Bacilli</taxon>
        <taxon>Bacillales</taxon>
        <taxon>Bacillaceae</taxon>
        <taxon>Bacillus</taxon>
        <taxon>Bacillus cereus group</taxon>
    </lineage>
</organism>
<comment type="caution">
    <text evidence="3">The sequence shown here is derived from an EMBL/GenBank/DDBJ whole genome shotgun (WGS) entry which is preliminary data.</text>
</comment>
<evidence type="ECO:0000259" key="2">
    <source>
        <dbReference type="PROSITE" id="PS51898"/>
    </source>
</evidence>
<dbReference type="InterPro" id="IPR002104">
    <property type="entry name" value="Integrase_catalytic"/>
</dbReference>
<evidence type="ECO:0000313" key="4">
    <source>
        <dbReference type="Proteomes" id="UP000305524"/>
    </source>
</evidence>
<sequence>HYKKADVPRIRIHDLRHTHATLMLQAGEHPKIVQDRLGHSSIQMTLDKYSHITQNMQQQAAENFESIIKSNENT</sequence>
<dbReference type="GO" id="GO:0015074">
    <property type="term" value="P:DNA integration"/>
    <property type="evidence" value="ECO:0007669"/>
    <property type="project" value="InterPro"/>
</dbReference>
<dbReference type="PROSITE" id="PS51898">
    <property type="entry name" value="TYR_RECOMBINASE"/>
    <property type="match status" value="1"/>
</dbReference>
<dbReference type="GO" id="GO:0006310">
    <property type="term" value="P:DNA recombination"/>
    <property type="evidence" value="ECO:0007669"/>
    <property type="project" value="UniProtKB-KW"/>
</dbReference>
<keyword evidence="1" id="KW-0233">DNA recombination</keyword>
<dbReference type="RefSeq" id="WP_170972679.1">
    <property type="nucleotide sequence ID" value="NZ_SZOD01000462.1"/>
</dbReference>
<dbReference type="SUPFAM" id="SSF56349">
    <property type="entry name" value="DNA breaking-rejoining enzymes"/>
    <property type="match status" value="1"/>
</dbReference>
<dbReference type="Pfam" id="PF00589">
    <property type="entry name" value="Phage_integrase"/>
    <property type="match status" value="1"/>
</dbReference>
<proteinExistence type="predicted"/>
<dbReference type="AlphaFoldDB" id="A0A4U3A5H5"/>
<dbReference type="EMBL" id="SZOD01000462">
    <property type="protein sequence ID" value="TKI83144.1"/>
    <property type="molecule type" value="Genomic_DNA"/>
</dbReference>
<dbReference type="InterPro" id="IPR011010">
    <property type="entry name" value="DNA_brk_join_enz"/>
</dbReference>
<evidence type="ECO:0000256" key="1">
    <source>
        <dbReference type="ARBA" id="ARBA00023172"/>
    </source>
</evidence>
<feature type="non-terminal residue" evidence="3">
    <location>
        <position position="1"/>
    </location>
</feature>
<evidence type="ECO:0000313" key="3">
    <source>
        <dbReference type="EMBL" id="TKI83144.1"/>
    </source>
</evidence>
<accession>A0A4U3A5H5</accession>
<protein>
    <submittedName>
        <fullName evidence="3">Site-specific integrase</fullName>
    </submittedName>
</protein>
<dbReference type="Gene3D" id="1.10.443.10">
    <property type="entry name" value="Intergrase catalytic core"/>
    <property type="match status" value="1"/>
</dbReference>
<reference evidence="3 4" key="1">
    <citation type="journal article" date="2019" name="Environ. Microbiol.">
        <title>An active ?-lactamase is a part of an orchestrated cell wall stress resistance network of Bacillus subtilis and related rhizosphere species.</title>
        <authorList>
            <person name="Bucher T."/>
            <person name="Keren-Paz A."/>
            <person name="Hausser J."/>
            <person name="Olender T."/>
            <person name="Cytryn E."/>
            <person name="Kolodkin-Gal I."/>
        </authorList>
    </citation>
    <scope>NUCLEOTIDE SEQUENCE [LARGE SCALE GENOMIC DNA]</scope>
    <source>
        <strain evidence="3 4">I186</strain>
    </source>
</reference>
<name>A0A4U3A5H5_BACMY</name>
<feature type="domain" description="Tyr recombinase" evidence="2">
    <location>
        <begin position="1"/>
        <end position="62"/>
    </location>
</feature>
<dbReference type="InterPro" id="IPR013762">
    <property type="entry name" value="Integrase-like_cat_sf"/>
</dbReference>